<dbReference type="RefSeq" id="WP_345694785.1">
    <property type="nucleotide sequence ID" value="NZ_BAABIS010000001.1"/>
</dbReference>
<evidence type="ECO:0000313" key="2">
    <source>
        <dbReference type="EMBL" id="GAA4831203.1"/>
    </source>
</evidence>
<dbReference type="SUPFAM" id="SSF53474">
    <property type="entry name" value="alpha/beta-Hydrolases"/>
    <property type="match status" value="1"/>
</dbReference>
<dbReference type="PANTHER" id="PTHR40111:SF1">
    <property type="entry name" value="CEPHALOSPORIN-C DEACETYLASE"/>
    <property type="match status" value="1"/>
</dbReference>
<keyword evidence="3" id="KW-1185">Reference proteome</keyword>
<dbReference type="Gene3D" id="3.40.50.1820">
    <property type="entry name" value="alpha/beta hydrolase"/>
    <property type="match status" value="1"/>
</dbReference>
<reference evidence="3" key="1">
    <citation type="journal article" date="2019" name="Int. J. Syst. Evol. Microbiol.">
        <title>The Global Catalogue of Microorganisms (GCM) 10K type strain sequencing project: providing services to taxonomists for standard genome sequencing and annotation.</title>
        <authorList>
            <consortium name="The Broad Institute Genomics Platform"/>
            <consortium name="The Broad Institute Genome Sequencing Center for Infectious Disease"/>
            <person name="Wu L."/>
            <person name="Ma J."/>
        </authorList>
    </citation>
    <scope>NUCLEOTIDE SEQUENCE [LARGE SCALE GENOMIC DNA]</scope>
    <source>
        <strain evidence="3">JCM 13006</strain>
    </source>
</reference>
<dbReference type="InterPro" id="IPR008391">
    <property type="entry name" value="AXE1_dom"/>
</dbReference>
<name>A0ABP9D864_9ACTN</name>
<comment type="caution">
    <text evidence="2">The sequence shown here is derived from an EMBL/GenBank/DDBJ whole genome shotgun (WGS) entry which is preliminary data.</text>
</comment>
<accession>A0ABP9D864</accession>
<sequence length="335" mass="36641">MLTDLPPEQLRTYRFDGSEPHDFDEFWTRTLDTARTAARPPRLRTTRTGLIGITTYDVTFSGYDGQPVRAWLRLPRHSPRPLPTVVEYLGYGCARGPAWLPTLWSSLGYAHLVMDNRGQSSPYGAADTYDGDTAPQTGGVLTRGLTSPEHHYYRRLFTDAVRAVDTVAELDETDARRIVVTGSSQGGGIAIAVAGLRPGLAGACVDVPFLCHFRRASHIVDTYPYKELTDYLRGRPTEIEQVFTTLSYVDAANHAARATAPVRFSAALMDPVCPPSTVFAAYHRWGENTGGVADKAIRLWEYAGHEGGGTAQLASHKEFVAAITGAPTRATRRSG</sequence>
<feature type="domain" description="Acetyl xylan esterase" evidence="1">
    <location>
        <begin position="2"/>
        <end position="319"/>
    </location>
</feature>
<dbReference type="EMBL" id="BAABIS010000001">
    <property type="protein sequence ID" value="GAA4831203.1"/>
    <property type="molecule type" value="Genomic_DNA"/>
</dbReference>
<dbReference type="Pfam" id="PF05448">
    <property type="entry name" value="AXE1"/>
    <property type="match status" value="1"/>
</dbReference>
<dbReference type="InterPro" id="IPR029058">
    <property type="entry name" value="AB_hydrolase_fold"/>
</dbReference>
<evidence type="ECO:0000313" key="3">
    <source>
        <dbReference type="Proteomes" id="UP001501752"/>
    </source>
</evidence>
<evidence type="ECO:0000259" key="1">
    <source>
        <dbReference type="Pfam" id="PF05448"/>
    </source>
</evidence>
<proteinExistence type="predicted"/>
<dbReference type="Proteomes" id="UP001501752">
    <property type="component" value="Unassembled WGS sequence"/>
</dbReference>
<organism evidence="2 3">
    <name type="scientific">Kitasatospora terrestris</name>
    <dbReference type="NCBI Taxonomy" id="258051"/>
    <lineage>
        <taxon>Bacteria</taxon>
        <taxon>Bacillati</taxon>
        <taxon>Actinomycetota</taxon>
        <taxon>Actinomycetes</taxon>
        <taxon>Kitasatosporales</taxon>
        <taxon>Streptomycetaceae</taxon>
        <taxon>Kitasatospora</taxon>
    </lineage>
</organism>
<protein>
    <submittedName>
        <fullName evidence="2">Acetylxylan esterase</fullName>
    </submittedName>
</protein>
<dbReference type="InterPro" id="IPR039069">
    <property type="entry name" value="CE7"/>
</dbReference>
<dbReference type="PANTHER" id="PTHR40111">
    <property type="entry name" value="CEPHALOSPORIN-C DEACETYLASE"/>
    <property type="match status" value="1"/>
</dbReference>
<gene>
    <name evidence="2" type="ORF">GCM10023235_01680</name>
</gene>